<dbReference type="Gene3D" id="1.20.1270.10">
    <property type="match status" value="1"/>
</dbReference>
<sequence length="540" mass="59943">MPSQNPSHFPPCRWLREAEKAPVNVESIMNDVDAASKLSRKTMEGLISSVLEPIQRALLFRPLTRPNRCKLVGGSTHVPAGRMHPASVPRQSPLNQDEAIARGATFCCGVSRLPWRQAAVHLILPPRHISHSTAATHLTSRPSMPNGNSTCVVVKTKDNQHSVMSFESAYVEEEVAPTDVDPAARRRPHSRASQKEARQEGGIARAENAMHAADKLVMDTEDRENTPKEYVCDMRDNLKVYDCYVSFVQAEEKLVSRLDALKVLGDLIIFRYCEFESRDLATARDAQLMTQATSGDDNGDLAPPERGWSRTLAPTSFTVSRFGEDFVLREGIWSRALALTFATVFRIVGDLVLRKHSRASTRCQPRLRSSASAGTSYRSVAVSHAHRRRHRFWSSATRQRCRSARMQLPTRIGAGLLAFCPALPVPRIDRDILPCPFANSSSAWAPRIDAGPVSGPPHRRGPRNASRRQQLRIGRAHDTGLVQDPSTRAGILHYSFVRGALFLHYSYVISRASLARFGGSLAQGSPHRRDLCCSPVDSIW</sequence>
<dbReference type="Proteomes" id="UP001219525">
    <property type="component" value="Unassembled WGS sequence"/>
</dbReference>
<evidence type="ECO:0000313" key="6">
    <source>
        <dbReference type="Proteomes" id="UP001219525"/>
    </source>
</evidence>
<comment type="caution">
    <text evidence="5">The sequence shown here is derived from an EMBL/GenBank/DDBJ whole genome shotgun (WGS) entry which is preliminary data.</text>
</comment>
<dbReference type="Gene3D" id="3.30.420.40">
    <property type="match status" value="2"/>
</dbReference>
<dbReference type="GO" id="GO:0140662">
    <property type="term" value="F:ATP-dependent protein folding chaperone"/>
    <property type="evidence" value="ECO:0007669"/>
    <property type="project" value="InterPro"/>
</dbReference>
<dbReference type="PANTHER" id="PTHR45639:SF4">
    <property type="entry name" value="HSC70CB, ISOFORM G"/>
    <property type="match status" value="1"/>
</dbReference>
<reference evidence="5" key="1">
    <citation type="submission" date="2023-03" db="EMBL/GenBank/DDBJ databases">
        <title>Massive genome expansion in bonnet fungi (Mycena s.s.) driven by repeated elements and novel gene families across ecological guilds.</title>
        <authorList>
            <consortium name="Lawrence Berkeley National Laboratory"/>
            <person name="Harder C.B."/>
            <person name="Miyauchi S."/>
            <person name="Viragh M."/>
            <person name="Kuo A."/>
            <person name="Thoen E."/>
            <person name="Andreopoulos B."/>
            <person name="Lu D."/>
            <person name="Skrede I."/>
            <person name="Drula E."/>
            <person name="Henrissat B."/>
            <person name="Morin E."/>
            <person name="Kohler A."/>
            <person name="Barry K."/>
            <person name="LaButti K."/>
            <person name="Morin E."/>
            <person name="Salamov A."/>
            <person name="Lipzen A."/>
            <person name="Mereny Z."/>
            <person name="Hegedus B."/>
            <person name="Baldrian P."/>
            <person name="Stursova M."/>
            <person name="Weitz H."/>
            <person name="Taylor A."/>
            <person name="Grigoriev I.V."/>
            <person name="Nagy L.G."/>
            <person name="Martin F."/>
            <person name="Kauserud H."/>
        </authorList>
    </citation>
    <scope>NUCLEOTIDE SEQUENCE</scope>
    <source>
        <strain evidence="5">9144</strain>
    </source>
</reference>
<dbReference type="InterPro" id="IPR013126">
    <property type="entry name" value="Hsp_70_fam"/>
</dbReference>
<dbReference type="EMBL" id="JARJCW010000002">
    <property type="protein sequence ID" value="KAJ7228291.1"/>
    <property type="molecule type" value="Genomic_DNA"/>
</dbReference>
<keyword evidence="2" id="KW-0547">Nucleotide-binding</keyword>
<dbReference type="InterPro" id="IPR043129">
    <property type="entry name" value="ATPase_NBD"/>
</dbReference>
<evidence type="ECO:0000256" key="3">
    <source>
        <dbReference type="ARBA" id="ARBA00022840"/>
    </source>
</evidence>
<dbReference type="Pfam" id="PF00012">
    <property type="entry name" value="HSP70"/>
    <property type="match status" value="1"/>
</dbReference>
<evidence type="ECO:0000256" key="1">
    <source>
        <dbReference type="ARBA" id="ARBA00007381"/>
    </source>
</evidence>
<keyword evidence="3" id="KW-0067">ATP-binding</keyword>
<dbReference type="Gene3D" id="3.90.640.10">
    <property type="entry name" value="Actin, Chain A, domain 4"/>
    <property type="match status" value="1"/>
</dbReference>
<dbReference type="GO" id="GO:0005634">
    <property type="term" value="C:nucleus"/>
    <property type="evidence" value="ECO:0007669"/>
    <property type="project" value="TreeGrafter"/>
</dbReference>
<accession>A0AAD6YSF2</accession>
<evidence type="ECO:0000256" key="4">
    <source>
        <dbReference type="SAM" id="MobiDB-lite"/>
    </source>
</evidence>
<evidence type="ECO:0000313" key="5">
    <source>
        <dbReference type="EMBL" id="KAJ7228291.1"/>
    </source>
</evidence>
<comment type="similarity">
    <text evidence="1">Belongs to the heat shock protein 70 family.</text>
</comment>
<feature type="region of interest" description="Disordered" evidence="4">
    <location>
        <begin position="177"/>
        <end position="202"/>
    </location>
</feature>
<organism evidence="5 6">
    <name type="scientific">Mycena pura</name>
    <dbReference type="NCBI Taxonomy" id="153505"/>
    <lineage>
        <taxon>Eukaryota</taxon>
        <taxon>Fungi</taxon>
        <taxon>Dikarya</taxon>
        <taxon>Basidiomycota</taxon>
        <taxon>Agaricomycotina</taxon>
        <taxon>Agaricomycetes</taxon>
        <taxon>Agaricomycetidae</taxon>
        <taxon>Agaricales</taxon>
        <taxon>Marasmiineae</taxon>
        <taxon>Mycenaceae</taxon>
        <taxon>Mycena</taxon>
    </lineage>
</organism>
<dbReference type="SUPFAM" id="SSF100934">
    <property type="entry name" value="Heat shock protein 70kD (HSP70), C-terminal subdomain"/>
    <property type="match status" value="1"/>
</dbReference>
<dbReference type="PANTHER" id="PTHR45639">
    <property type="entry name" value="HSC70CB, ISOFORM G-RELATED"/>
    <property type="match status" value="1"/>
</dbReference>
<dbReference type="GO" id="GO:0005524">
    <property type="term" value="F:ATP binding"/>
    <property type="evidence" value="ECO:0007669"/>
    <property type="project" value="UniProtKB-KW"/>
</dbReference>
<dbReference type="InterPro" id="IPR029048">
    <property type="entry name" value="HSP70_C_sf"/>
</dbReference>
<keyword evidence="6" id="KW-1185">Reference proteome</keyword>
<gene>
    <name evidence="5" type="ORF">GGX14DRAFT_612039</name>
</gene>
<feature type="compositionally biased region" description="Basic residues" evidence="4">
    <location>
        <begin position="457"/>
        <end position="469"/>
    </location>
</feature>
<proteinExistence type="inferred from homology"/>
<protein>
    <submittedName>
        <fullName evidence="5">Uncharacterized protein</fullName>
    </submittedName>
</protein>
<dbReference type="SUPFAM" id="SSF53067">
    <property type="entry name" value="Actin-like ATPase domain"/>
    <property type="match status" value="1"/>
</dbReference>
<feature type="region of interest" description="Disordered" evidence="4">
    <location>
        <begin position="448"/>
        <end position="469"/>
    </location>
</feature>
<dbReference type="GO" id="GO:0005829">
    <property type="term" value="C:cytosol"/>
    <property type="evidence" value="ECO:0007669"/>
    <property type="project" value="TreeGrafter"/>
</dbReference>
<dbReference type="AlphaFoldDB" id="A0AAD6YSF2"/>
<evidence type="ECO:0000256" key="2">
    <source>
        <dbReference type="ARBA" id="ARBA00022741"/>
    </source>
</evidence>
<name>A0AAD6YSF2_9AGAR</name>